<organism evidence="7 8">
    <name type="scientific">Planotetraspora kaengkrachanensis</name>
    <dbReference type="NCBI Taxonomy" id="575193"/>
    <lineage>
        <taxon>Bacteria</taxon>
        <taxon>Bacillati</taxon>
        <taxon>Actinomycetota</taxon>
        <taxon>Actinomycetes</taxon>
        <taxon>Streptosporangiales</taxon>
        <taxon>Streptosporangiaceae</taxon>
        <taxon>Planotetraspora</taxon>
    </lineage>
</organism>
<dbReference type="RefSeq" id="WP_308442287.1">
    <property type="nucleotide sequence ID" value="NZ_BAABHH010000021.1"/>
</dbReference>
<evidence type="ECO:0000256" key="6">
    <source>
        <dbReference type="SAM" id="SignalP"/>
    </source>
</evidence>
<evidence type="ECO:0000256" key="5">
    <source>
        <dbReference type="SAM" id="MobiDB-lite"/>
    </source>
</evidence>
<keyword evidence="3" id="KW-1133">Transmembrane helix</keyword>
<comment type="subcellular location">
    <subcellularLocation>
        <location evidence="1">Membrane</location>
        <topology evidence="1">Single-pass membrane protein</topology>
    </subcellularLocation>
</comment>
<dbReference type="Proteomes" id="UP000630097">
    <property type="component" value="Unassembled WGS sequence"/>
</dbReference>
<feature type="signal peptide" evidence="6">
    <location>
        <begin position="1"/>
        <end position="24"/>
    </location>
</feature>
<dbReference type="InterPro" id="IPR007343">
    <property type="entry name" value="Uncharacterised_pept_Zn_put"/>
</dbReference>
<name>A0A8J3V9B4_9ACTN</name>
<evidence type="ECO:0008006" key="9">
    <source>
        <dbReference type="Google" id="ProtNLM"/>
    </source>
</evidence>
<evidence type="ECO:0000313" key="8">
    <source>
        <dbReference type="Proteomes" id="UP000630097"/>
    </source>
</evidence>
<feature type="chain" id="PRO_5035175618" description="Metalloprotease" evidence="6">
    <location>
        <begin position="25"/>
        <end position="294"/>
    </location>
</feature>
<dbReference type="Pfam" id="PF04228">
    <property type="entry name" value="Zn_peptidase"/>
    <property type="match status" value="1"/>
</dbReference>
<keyword evidence="2" id="KW-0812">Transmembrane</keyword>
<protein>
    <recommendedName>
        <fullName evidence="9">Metalloprotease</fullName>
    </recommendedName>
</protein>
<dbReference type="PANTHER" id="PTHR30168">
    <property type="entry name" value="PUTATIVE MEMBRANE PROTEIN YPFJ"/>
    <property type="match status" value="1"/>
</dbReference>
<accession>A0A8J3V9B4</accession>
<evidence type="ECO:0000256" key="1">
    <source>
        <dbReference type="ARBA" id="ARBA00004167"/>
    </source>
</evidence>
<keyword evidence="4" id="KW-0472">Membrane</keyword>
<dbReference type="PROSITE" id="PS51257">
    <property type="entry name" value="PROKAR_LIPOPROTEIN"/>
    <property type="match status" value="1"/>
</dbReference>
<evidence type="ECO:0000256" key="3">
    <source>
        <dbReference type="ARBA" id="ARBA00022989"/>
    </source>
</evidence>
<gene>
    <name evidence="7" type="ORF">Pka01_56830</name>
</gene>
<dbReference type="EMBL" id="BONV01000031">
    <property type="protein sequence ID" value="GIG82556.1"/>
    <property type="molecule type" value="Genomic_DNA"/>
</dbReference>
<dbReference type="PANTHER" id="PTHR30168:SF0">
    <property type="entry name" value="INNER MEMBRANE PROTEIN"/>
    <property type="match status" value="1"/>
</dbReference>
<evidence type="ECO:0000313" key="7">
    <source>
        <dbReference type="EMBL" id="GIG82556.1"/>
    </source>
</evidence>
<reference evidence="7 8" key="1">
    <citation type="submission" date="2021-01" db="EMBL/GenBank/DDBJ databases">
        <title>Whole genome shotgun sequence of Planotetraspora kaengkrachanensis NBRC 104272.</title>
        <authorList>
            <person name="Komaki H."/>
            <person name="Tamura T."/>
        </authorList>
    </citation>
    <scope>NUCLEOTIDE SEQUENCE [LARGE SCALE GENOMIC DNA]</scope>
    <source>
        <strain evidence="7 8">NBRC 104272</strain>
    </source>
</reference>
<evidence type="ECO:0000256" key="4">
    <source>
        <dbReference type="ARBA" id="ARBA00023136"/>
    </source>
</evidence>
<dbReference type="GO" id="GO:0016020">
    <property type="term" value="C:membrane"/>
    <property type="evidence" value="ECO:0007669"/>
    <property type="project" value="UniProtKB-SubCell"/>
</dbReference>
<dbReference type="AlphaFoldDB" id="A0A8J3V9B4"/>
<feature type="region of interest" description="Disordered" evidence="5">
    <location>
        <begin position="36"/>
        <end position="56"/>
    </location>
</feature>
<proteinExistence type="predicted"/>
<keyword evidence="8" id="KW-1185">Reference proteome</keyword>
<comment type="caution">
    <text evidence="7">The sequence shown here is derived from an EMBL/GenBank/DDBJ whole genome shotgun (WGS) entry which is preliminary data.</text>
</comment>
<keyword evidence="6" id="KW-0732">Signal</keyword>
<sequence>MLRLSRRLTVCVLLLAACAPAAPAAPSSIPLAAPRTSMTPPAVTPSPSASPSASAPVIPDWRSVPWGRAAVVDSPLYAAPRLKGSCKIPAPRSGSWRSMKKYMGSVSNCLDRIWAGSFKAENMFFTKPERKFVQRRVRDPICGLMPKKNDTGAYCGGTTTYYMLVPNDLLRNPLAAAFVSKTISHEYGHHVQYLTHILSYEALEGRGAKRATVDLLTRRTELQAECFAGAALKAMRREMPPWQQYRYLFMGIVNDPFAHDHGRQPTRLKWTEKGFNSGRPGACDTWTSPKSKVT</sequence>
<evidence type="ECO:0000256" key="2">
    <source>
        <dbReference type="ARBA" id="ARBA00022692"/>
    </source>
</evidence>